<dbReference type="Gene3D" id="3.40.710.10">
    <property type="entry name" value="DD-peptidase/beta-lactamase superfamily"/>
    <property type="match status" value="1"/>
</dbReference>
<dbReference type="PANTHER" id="PTHR30627">
    <property type="entry name" value="PEPTIDOGLYCAN D,D-TRANSPEPTIDASE"/>
    <property type="match status" value="1"/>
</dbReference>
<evidence type="ECO:0000313" key="10">
    <source>
        <dbReference type="EMBL" id="TCJ04165.1"/>
    </source>
</evidence>
<evidence type="ECO:0000313" key="11">
    <source>
        <dbReference type="Proteomes" id="UP000293846"/>
    </source>
</evidence>
<evidence type="ECO:0000256" key="5">
    <source>
        <dbReference type="ARBA" id="ARBA00023136"/>
    </source>
</evidence>
<dbReference type="InterPro" id="IPR012338">
    <property type="entry name" value="Beta-lactam/transpept-like"/>
</dbReference>
<reference evidence="10 11" key="1">
    <citation type="submission" date="2019-03" db="EMBL/GenBank/DDBJ databases">
        <authorList>
            <person name="Jensen L."/>
            <person name="Storgaard J."/>
            <person name="Sulaj E."/>
            <person name="Schramm A."/>
            <person name="Marshall I.P.G."/>
        </authorList>
    </citation>
    <scope>NUCLEOTIDE SEQUENCE [LARGE SCALE GENOMIC DNA]</scope>
    <source>
        <strain evidence="10 11">2017H2G3</strain>
    </source>
</reference>
<dbReference type="GO" id="GO:0008658">
    <property type="term" value="F:penicillin binding"/>
    <property type="evidence" value="ECO:0007669"/>
    <property type="project" value="InterPro"/>
</dbReference>
<evidence type="ECO:0000259" key="9">
    <source>
        <dbReference type="Pfam" id="PF05223"/>
    </source>
</evidence>
<dbReference type="Gene3D" id="3.30.1390.30">
    <property type="entry name" value="Penicillin-binding protein 2a, domain 3"/>
    <property type="match status" value="1"/>
</dbReference>
<dbReference type="InterPro" id="IPR032710">
    <property type="entry name" value="NTF2-like_dom_sf"/>
</dbReference>
<dbReference type="GO" id="GO:0009002">
    <property type="term" value="F:serine-type D-Ala-D-Ala carboxypeptidase activity"/>
    <property type="evidence" value="ECO:0007669"/>
    <property type="project" value="UniProtKB-EC"/>
</dbReference>
<dbReference type="UniPathway" id="UPA00219"/>
<dbReference type="PANTHER" id="PTHR30627:SF25">
    <property type="entry name" value="PENICILLIN-BINDING PROTEIN 3"/>
    <property type="match status" value="1"/>
</dbReference>
<dbReference type="STRING" id="1742358.GCA_001439605_00949"/>
<dbReference type="EC" id="3.4.16.4" evidence="4"/>
<dbReference type="GO" id="GO:0005886">
    <property type="term" value="C:plasma membrane"/>
    <property type="evidence" value="ECO:0007669"/>
    <property type="project" value="TreeGrafter"/>
</dbReference>
<dbReference type="SUPFAM" id="SSF56519">
    <property type="entry name" value="Penicillin binding protein dimerisation domain"/>
    <property type="match status" value="1"/>
</dbReference>
<feature type="domain" description="Penicillin-binding protein transpeptidase" evidence="7">
    <location>
        <begin position="359"/>
        <end position="667"/>
    </location>
</feature>
<evidence type="ECO:0000259" key="7">
    <source>
        <dbReference type="Pfam" id="PF00905"/>
    </source>
</evidence>
<sequence>MKKELFILFMILVVLGGILLWHVFQAEQTTPEQVFNDYIKQFSEQNFDDMLQYASKEELENYNYTRNSLAKKYQAIFSGIEASSMSVITKEFHYDEDSSSYIGRFTVKIKTFLGDIESSYDAKFLKENTGNKRKEWRVKWNPSMILAGMEKGDKIIVRTFLPKRGEILDRYGFPLAIDKEVYEMGIIPGKLGRSKEESVKKLSDYFNIPQETFHKALNQKWVTDNVFVPIALMPVDFHIEDVAGDHLPGVSFQSRKIRYYPEKESSAHLIGYVKEVTPEDLEKDSEYTIGDYIGKTGLEEVYEKQLRGKKGGIIQILNELGKQKTIIKKVDAVDGENIKLTIDSTLQSEMYEAMKQDAGAITAMNPVTGEMLALVSSPSFDPNLMVSGMTTEQWKAYSEDPKLPFLNRFSSLYAPGSTFKAITAAIGLTAGTTYPEKRREISGLRWKKDNSWGGYYVTRVKDVSSVNMVEAIAYSDNIYFAQEALEMGADVFEKHALAFGFKDGFSLPIYLKKSQLSNNGIQEEILLADSSYGQGEVLMSPVHLGIAFTPFINDGDMIMPVLIDDKKAPERKTVITNDVANRVKEALIQVVEREGGTAHNLKTNKKILGAKTGTAELKSKKGEDGLENGFAVVFDTNFPSILISALVEDVKNRGESHYVTAKIKPILDSYLSRKESY</sequence>
<organism evidence="10 11">
    <name type="scientific">Cytobacillus praedii</name>
    <dbReference type="NCBI Taxonomy" id="1742358"/>
    <lineage>
        <taxon>Bacteria</taxon>
        <taxon>Bacillati</taxon>
        <taxon>Bacillota</taxon>
        <taxon>Bacilli</taxon>
        <taxon>Bacillales</taxon>
        <taxon>Bacillaceae</taxon>
        <taxon>Cytobacillus</taxon>
    </lineage>
</organism>
<accession>A0A4R1B234</accession>
<dbReference type="GO" id="GO:0009252">
    <property type="term" value="P:peptidoglycan biosynthetic process"/>
    <property type="evidence" value="ECO:0007669"/>
    <property type="project" value="UniProtKB-UniPathway"/>
</dbReference>
<comment type="subcellular location">
    <subcellularLocation>
        <location evidence="1">Membrane</location>
    </subcellularLocation>
</comment>
<evidence type="ECO:0000256" key="1">
    <source>
        <dbReference type="ARBA" id="ARBA00004370"/>
    </source>
</evidence>
<dbReference type="GO" id="GO:0071972">
    <property type="term" value="F:peptidoglycan L,D-transpeptidase activity"/>
    <property type="evidence" value="ECO:0007669"/>
    <property type="project" value="TreeGrafter"/>
</dbReference>
<dbReference type="InterPro" id="IPR001460">
    <property type="entry name" value="PCN-bd_Tpept"/>
</dbReference>
<evidence type="ECO:0000256" key="3">
    <source>
        <dbReference type="ARBA" id="ARBA00007171"/>
    </source>
</evidence>
<dbReference type="OrthoDB" id="9766847at2"/>
<dbReference type="InterPro" id="IPR050515">
    <property type="entry name" value="Beta-lactam/transpept"/>
</dbReference>
<dbReference type="SUPFAM" id="SSF54427">
    <property type="entry name" value="NTF2-like"/>
    <property type="match status" value="1"/>
</dbReference>
<dbReference type="SUPFAM" id="SSF56601">
    <property type="entry name" value="beta-lactamase/transpeptidase-like"/>
    <property type="match status" value="1"/>
</dbReference>
<gene>
    <name evidence="10" type="ORF">E0Y62_10415</name>
</gene>
<comment type="pathway">
    <text evidence="2">Cell wall biogenesis; peptidoglycan biosynthesis.</text>
</comment>
<dbReference type="Pfam" id="PF05223">
    <property type="entry name" value="MecA_N"/>
    <property type="match status" value="1"/>
</dbReference>
<dbReference type="InterPro" id="IPR005311">
    <property type="entry name" value="PBP_dimer"/>
</dbReference>
<evidence type="ECO:0000256" key="6">
    <source>
        <dbReference type="ARBA" id="ARBA00034000"/>
    </source>
</evidence>
<protein>
    <recommendedName>
        <fullName evidence="4">serine-type D-Ala-D-Ala carboxypeptidase</fullName>
        <ecNumber evidence="4">3.4.16.4</ecNumber>
    </recommendedName>
</protein>
<dbReference type="EMBL" id="SJTH01000010">
    <property type="protein sequence ID" value="TCJ04165.1"/>
    <property type="molecule type" value="Genomic_DNA"/>
</dbReference>
<name>A0A4R1B234_9BACI</name>
<dbReference type="InterPro" id="IPR036138">
    <property type="entry name" value="PBP_dimer_sf"/>
</dbReference>
<evidence type="ECO:0000259" key="8">
    <source>
        <dbReference type="Pfam" id="PF03717"/>
    </source>
</evidence>
<comment type="catalytic activity">
    <reaction evidence="6">
        <text>Preferential cleavage: (Ac)2-L-Lys-D-Ala-|-D-Ala. Also transpeptidation of peptidyl-alanyl moieties that are N-acyl substituents of D-alanine.</text>
        <dbReference type="EC" id="3.4.16.4"/>
    </reaction>
</comment>
<feature type="domain" description="NTF2-like N-terminal transpeptidase" evidence="9">
    <location>
        <begin position="30"/>
        <end position="153"/>
    </location>
</feature>
<dbReference type="Proteomes" id="UP000293846">
    <property type="component" value="Unassembled WGS sequence"/>
</dbReference>
<keyword evidence="5" id="KW-0472">Membrane</keyword>
<comment type="caution">
    <text evidence="10">The sequence shown here is derived from an EMBL/GenBank/DDBJ whole genome shotgun (WGS) entry which is preliminary data.</text>
</comment>
<dbReference type="Gene3D" id="3.90.1310.10">
    <property type="entry name" value="Penicillin-binding protein 2a (Domain 2)"/>
    <property type="match status" value="1"/>
</dbReference>
<keyword evidence="11" id="KW-1185">Reference proteome</keyword>
<dbReference type="Pfam" id="PF00905">
    <property type="entry name" value="Transpeptidase"/>
    <property type="match status" value="1"/>
</dbReference>
<dbReference type="GO" id="GO:0071555">
    <property type="term" value="P:cell wall organization"/>
    <property type="evidence" value="ECO:0007669"/>
    <property type="project" value="TreeGrafter"/>
</dbReference>
<dbReference type="InterPro" id="IPR007887">
    <property type="entry name" value="MecA_N"/>
</dbReference>
<dbReference type="RefSeq" id="WP_131236823.1">
    <property type="nucleotide sequence ID" value="NZ_SJTH01000010.1"/>
</dbReference>
<dbReference type="GO" id="GO:0046677">
    <property type="term" value="P:response to antibiotic"/>
    <property type="evidence" value="ECO:0007669"/>
    <property type="project" value="InterPro"/>
</dbReference>
<dbReference type="Gene3D" id="3.10.450.100">
    <property type="entry name" value="NTF2-like, domain 1"/>
    <property type="match status" value="1"/>
</dbReference>
<evidence type="ECO:0000256" key="2">
    <source>
        <dbReference type="ARBA" id="ARBA00004752"/>
    </source>
</evidence>
<evidence type="ECO:0000256" key="4">
    <source>
        <dbReference type="ARBA" id="ARBA00012448"/>
    </source>
</evidence>
<proteinExistence type="inferred from homology"/>
<comment type="similarity">
    <text evidence="3">Belongs to the transpeptidase family.</text>
</comment>
<feature type="domain" description="Penicillin-binding protein dimerisation" evidence="8">
    <location>
        <begin position="162"/>
        <end position="323"/>
    </location>
</feature>
<dbReference type="Pfam" id="PF03717">
    <property type="entry name" value="PBP_dimer"/>
    <property type="match status" value="1"/>
</dbReference>
<dbReference type="AlphaFoldDB" id="A0A4R1B234"/>